<protein>
    <recommendedName>
        <fullName evidence="5">CxC5 like cysteine cluster associated with KDZ domain-containing protein</fullName>
    </recommendedName>
</protein>
<dbReference type="HOGENOM" id="CLU_004966_4_0_1"/>
<dbReference type="InParanoid" id="A0A0C2ZEM2"/>
<name>A0A0C2ZEM2_9AGAM</name>
<gene>
    <name evidence="3" type="ORF">SCLCIDRAFT_143419</name>
</gene>
<dbReference type="InterPro" id="IPR040898">
    <property type="entry name" value="CxC6"/>
</dbReference>
<dbReference type="AlphaFoldDB" id="A0A0C2ZEM2"/>
<organism evidence="3 4">
    <name type="scientific">Scleroderma citrinum Foug A</name>
    <dbReference type="NCBI Taxonomy" id="1036808"/>
    <lineage>
        <taxon>Eukaryota</taxon>
        <taxon>Fungi</taxon>
        <taxon>Dikarya</taxon>
        <taxon>Basidiomycota</taxon>
        <taxon>Agaricomycotina</taxon>
        <taxon>Agaricomycetes</taxon>
        <taxon>Agaricomycetidae</taxon>
        <taxon>Boletales</taxon>
        <taxon>Sclerodermatineae</taxon>
        <taxon>Sclerodermataceae</taxon>
        <taxon>Scleroderma</taxon>
    </lineage>
</organism>
<evidence type="ECO:0000313" key="3">
    <source>
        <dbReference type="EMBL" id="KIM51387.1"/>
    </source>
</evidence>
<reference evidence="4" key="2">
    <citation type="submission" date="2015-01" db="EMBL/GenBank/DDBJ databases">
        <title>Evolutionary Origins and Diversification of the Mycorrhizal Mutualists.</title>
        <authorList>
            <consortium name="DOE Joint Genome Institute"/>
            <consortium name="Mycorrhizal Genomics Consortium"/>
            <person name="Kohler A."/>
            <person name="Kuo A."/>
            <person name="Nagy L.G."/>
            <person name="Floudas D."/>
            <person name="Copeland A."/>
            <person name="Barry K.W."/>
            <person name="Cichocki N."/>
            <person name="Veneault-Fourrey C."/>
            <person name="LaButti K."/>
            <person name="Lindquist E.A."/>
            <person name="Lipzen A."/>
            <person name="Lundell T."/>
            <person name="Morin E."/>
            <person name="Murat C."/>
            <person name="Riley R."/>
            <person name="Ohm R."/>
            <person name="Sun H."/>
            <person name="Tunlid A."/>
            <person name="Henrissat B."/>
            <person name="Grigoriev I.V."/>
            <person name="Hibbett D.S."/>
            <person name="Martin F."/>
        </authorList>
    </citation>
    <scope>NUCLEOTIDE SEQUENCE [LARGE SCALE GENOMIC DNA]</scope>
    <source>
        <strain evidence="4">Foug A</strain>
    </source>
</reference>
<accession>A0A0C2ZEM2</accession>
<keyword evidence="4" id="KW-1185">Reference proteome</keyword>
<dbReference type="Pfam" id="PF18721">
    <property type="entry name" value="CxC6"/>
    <property type="match status" value="1"/>
</dbReference>
<reference evidence="3 4" key="1">
    <citation type="submission" date="2014-04" db="EMBL/GenBank/DDBJ databases">
        <authorList>
            <consortium name="DOE Joint Genome Institute"/>
            <person name="Kuo A."/>
            <person name="Kohler A."/>
            <person name="Nagy L.G."/>
            <person name="Floudas D."/>
            <person name="Copeland A."/>
            <person name="Barry K.W."/>
            <person name="Cichocki N."/>
            <person name="Veneault-Fourrey C."/>
            <person name="LaButti K."/>
            <person name="Lindquist E.A."/>
            <person name="Lipzen A."/>
            <person name="Lundell T."/>
            <person name="Morin E."/>
            <person name="Murat C."/>
            <person name="Sun H."/>
            <person name="Tunlid A."/>
            <person name="Henrissat B."/>
            <person name="Grigoriev I.V."/>
            <person name="Hibbett D.S."/>
            <person name="Martin F."/>
            <person name="Nordberg H.P."/>
            <person name="Cantor M.N."/>
            <person name="Hua S.X."/>
        </authorList>
    </citation>
    <scope>NUCLEOTIDE SEQUENCE [LARGE SCALE GENOMIC DNA]</scope>
    <source>
        <strain evidence="3 4">Foug A</strain>
    </source>
</reference>
<sequence length="463" mass="51821">MCTLSEVLKSLECLPVLGSISFHDLLRFVQFACMAKPAIKQHTLDICHPPEDLPGPVEKLLAGVLTLSMDVIHSFWALLRQVVWHANAVVPSADDVKQYNRHGEAQGIGKSDINTYGDIYPPTRVCLASDCPNYQMAILTDPATYQATRFTLDYGALPIFATSMYCRKCFRRYHHNYSVHKNTETRAYYPGVPCTIQAATHFFIDTPLLELFANAKVFGWQVNMNCARIYNVALAHPNVYMLNNKLAFGMPLKEESVGKSWPCSLKMRDEDVLNGFFIYSLLLDKAEKQSQLVHEHTSQHRTRIDGALIVRNKETEGIGQEAYPHACDKCFVVLDDELGGKVKIQAAVCDGNTIGHPCCTVHDCKLPLDNHRLRFCSHHQDHRNICAVEGCGLACSPGSNTCHITEHQQLEDAYYKPAKALFQLHARLKKVGLSIPPDSMAARQRRGGRFLLGEVLDMDGGMC</sequence>
<dbReference type="InterPro" id="IPR041539">
    <property type="entry name" value="CxC5"/>
</dbReference>
<dbReference type="OrthoDB" id="2501483at2759"/>
<feature type="domain" description="CxC6 like cysteine cluster associated with KDZ" evidence="2">
    <location>
        <begin position="348"/>
        <end position="412"/>
    </location>
</feature>
<evidence type="ECO:0008006" key="5">
    <source>
        <dbReference type="Google" id="ProtNLM"/>
    </source>
</evidence>
<dbReference type="STRING" id="1036808.A0A0C2ZEM2"/>
<dbReference type="Proteomes" id="UP000053989">
    <property type="component" value="Unassembled WGS sequence"/>
</dbReference>
<evidence type="ECO:0000313" key="4">
    <source>
        <dbReference type="Proteomes" id="UP000053989"/>
    </source>
</evidence>
<evidence type="ECO:0000259" key="2">
    <source>
        <dbReference type="Pfam" id="PF18721"/>
    </source>
</evidence>
<feature type="domain" description="CxC5 like cysteine cluster associated with KDZ" evidence="1">
    <location>
        <begin position="118"/>
        <end position="233"/>
    </location>
</feature>
<proteinExistence type="predicted"/>
<dbReference type="EMBL" id="KN822262">
    <property type="protein sequence ID" value="KIM51387.1"/>
    <property type="molecule type" value="Genomic_DNA"/>
</dbReference>
<evidence type="ECO:0000259" key="1">
    <source>
        <dbReference type="Pfam" id="PF18718"/>
    </source>
</evidence>
<dbReference type="Pfam" id="PF18718">
    <property type="entry name" value="CxC5"/>
    <property type="match status" value="1"/>
</dbReference>